<feature type="domain" description="Aromatic amino acid beta-eliminating lyase/threonine aldolase" evidence="6">
    <location>
        <begin position="64"/>
        <end position="349"/>
    </location>
</feature>
<dbReference type="InterPro" id="IPR015422">
    <property type="entry name" value="PyrdxlP-dep_Trfase_small"/>
</dbReference>
<keyword evidence="8" id="KW-1185">Reference proteome</keyword>
<dbReference type="GO" id="GO:0006545">
    <property type="term" value="P:glycine biosynthetic process"/>
    <property type="evidence" value="ECO:0007669"/>
    <property type="project" value="TreeGrafter"/>
</dbReference>
<dbReference type="EMBL" id="ML743551">
    <property type="protein sequence ID" value="KAE8143590.1"/>
    <property type="molecule type" value="Genomic_DNA"/>
</dbReference>
<accession>A0A5N6TBE5</accession>
<evidence type="ECO:0000256" key="3">
    <source>
        <dbReference type="ARBA" id="ARBA00022898"/>
    </source>
</evidence>
<dbReference type="OrthoDB" id="10261951at2759"/>
<protein>
    <submittedName>
        <fullName evidence="7">L-allo-threonine aldolase</fullName>
    </submittedName>
</protein>
<evidence type="ECO:0000313" key="8">
    <source>
        <dbReference type="Proteomes" id="UP000325672"/>
    </source>
</evidence>
<keyword evidence="4" id="KW-0456">Lyase</keyword>
<evidence type="ECO:0000256" key="2">
    <source>
        <dbReference type="ARBA" id="ARBA00006966"/>
    </source>
</evidence>
<dbReference type="PIRSF" id="PIRSF017617">
    <property type="entry name" value="Thr_aldolase"/>
    <property type="match status" value="1"/>
</dbReference>
<evidence type="ECO:0000313" key="7">
    <source>
        <dbReference type="EMBL" id="KAE8143590.1"/>
    </source>
</evidence>
<feature type="modified residue" description="N6-(pyridoxal phosphate)lysine" evidence="5">
    <location>
        <position position="262"/>
    </location>
</feature>
<dbReference type="GO" id="GO:0008732">
    <property type="term" value="F:L-allo-threonine aldolase activity"/>
    <property type="evidence" value="ECO:0007669"/>
    <property type="project" value="TreeGrafter"/>
</dbReference>
<evidence type="ECO:0000256" key="4">
    <source>
        <dbReference type="ARBA" id="ARBA00023239"/>
    </source>
</evidence>
<comment type="cofactor">
    <cofactor evidence="1">
        <name>pyridoxal 5'-phosphate</name>
        <dbReference type="ChEBI" id="CHEBI:597326"/>
    </cofactor>
</comment>
<organism evidence="7 8">
    <name type="scientific">Aspergillus pseudotamarii</name>
    <dbReference type="NCBI Taxonomy" id="132259"/>
    <lineage>
        <taxon>Eukaryota</taxon>
        <taxon>Fungi</taxon>
        <taxon>Dikarya</taxon>
        <taxon>Ascomycota</taxon>
        <taxon>Pezizomycotina</taxon>
        <taxon>Eurotiomycetes</taxon>
        <taxon>Eurotiomycetidae</taxon>
        <taxon>Eurotiales</taxon>
        <taxon>Aspergillaceae</taxon>
        <taxon>Aspergillus</taxon>
        <taxon>Aspergillus subgen. Circumdati</taxon>
    </lineage>
</organism>
<dbReference type="Pfam" id="PF01212">
    <property type="entry name" value="Beta_elim_lyase"/>
    <property type="match status" value="1"/>
</dbReference>
<dbReference type="GeneID" id="43637173"/>
<dbReference type="Proteomes" id="UP000325672">
    <property type="component" value="Unassembled WGS sequence"/>
</dbReference>
<dbReference type="GO" id="GO:0006567">
    <property type="term" value="P:L-threonine catabolic process"/>
    <property type="evidence" value="ECO:0007669"/>
    <property type="project" value="TreeGrafter"/>
</dbReference>
<dbReference type="PANTHER" id="PTHR48097:SF9">
    <property type="entry name" value="L-THREONINE ALDOLASE"/>
    <property type="match status" value="1"/>
</dbReference>
<reference evidence="7 8" key="1">
    <citation type="submission" date="2019-04" db="EMBL/GenBank/DDBJ databases">
        <title>Friends and foes A comparative genomics study of 23 Aspergillus species from section Flavi.</title>
        <authorList>
            <consortium name="DOE Joint Genome Institute"/>
            <person name="Kjaerbolling I."/>
            <person name="Vesth T."/>
            <person name="Frisvad J.C."/>
            <person name="Nybo J.L."/>
            <person name="Theobald S."/>
            <person name="Kildgaard S."/>
            <person name="Isbrandt T."/>
            <person name="Kuo A."/>
            <person name="Sato A."/>
            <person name="Lyhne E.K."/>
            <person name="Kogle M.E."/>
            <person name="Wiebenga A."/>
            <person name="Kun R.S."/>
            <person name="Lubbers R.J."/>
            <person name="Makela M.R."/>
            <person name="Barry K."/>
            <person name="Chovatia M."/>
            <person name="Clum A."/>
            <person name="Daum C."/>
            <person name="Haridas S."/>
            <person name="He G."/>
            <person name="LaButti K."/>
            <person name="Lipzen A."/>
            <person name="Mondo S."/>
            <person name="Riley R."/>
            <person name="Salamov A."/>
            <person name="Simmons B.A."/>
            <person name="Magnuson J.K."/>
            <person name="Henrissat B."/>
            <person name="Mortensen U.H."/>
            <person name="Larsen T.O."/>
            <person name="Devries R.P."/>
            <person name="Grigoriev I.V."/>
            <person name="Machida M."/>
            <person name="Baker S.E."/>
            <person name="Andersen M.R."/>
        </authorList>
    </citation>
    <scope>NUCLEOTIDE SEQUENCE [LARGE SCALE GENOMIC DNA]</scope>
    <source>
        <strain evidence="7 8">CBS 117625</strain>
    </source>
</reference>
<evidence type="ECO:0000256" key="1">
    <source>
        <dbReference type="ARBA" id="ARBA00001933"/>
    </source>
</evidence>
<dbReference type="Gene3D" id="3.40.640.10">
    <property type="entry name" value="Type I PLP-dependent aspartate aminotransferase-like (Major domain)"/>
    <property type="match status" value="1"/>
</dbReference>
<name>A0A5N6TBE5_ASPPS</name>
<sequence>MAPDIETVILSLSQGSKETAPLSPTRVGRIPEAQSCDMPSEKAADNAQCFPNLSWTDSSESSNDFRSDIFTRPTLPMLEAIVNTTLGDCTADEDKTTVSFQEYVADLVGHEAALLVMSGTMGNQVALRSILRTPPHAILADHRAHIATLEGGGAASICGAMIKAIVPSNGHHLTVHDIQEQSILRETVFDCPTRVISLENTLSGTIMPLSDIRAISLWARAQNPPIHVHLDGARLWEAAAAGACTLREIGECVDSIQLCLTKALGAPLGSVVTGSASFIKRAKWSRHLLGGGIRSSGIITAPAKVAIRDVFFGGKISLAQDKARRAARLWQDLGGKLQRPTETNMVWLDLPASRVDRDEFYALGRQLNLKISNSLMVGRLVFHYQISDAAFARLCELFESVLNGRTVQSVNSEEK</sequence>
<evidence type="ECO:0000259" key="6">
    <source>
        <dbReference type="Pfam" id="PF01212"/>
    </source>
</evidence>
<dbReference type="InterPro" id="IPR023603">
    <property type="entry name" value="Low_specificity_L-TA-like"/>
</dbReference>
<dbReference type="AlphaFoldDB" id="A0A5N6TBE5"/>
<dbReference type="PANTHER" id="PTHR48097">
    <property type="entry name" value="L-THREONINE ALDOLASE-RELATED"/>
    <property type="match status" value="1"/>
</dbReference>
<dbReference type="GO" id="GO:0005829">
    <property type="term" value="C:cytosol"/>
    <property type="evidence" value="ECO:0007669"/>
    <property type="project" value="TreeGrafter"/>
</dbReference>
<dbReference type="InterPro" id="IPR001597">
    <property type="entry name" value="ArAA_b-elim_lyase/Thr_aldolase"/>
</dbReference>
<proteinExistence type="inferred from homology"/>
<comment type="similarity">
    <text evidence="2">Belongs to the threonine aldolase family.</text>
</comment>
<dbReference type="FunFam" id="3.40.640.10:FF:000030">
    <property type="entry name" value="Low-specificity L-threonine aldolase"/>
    <property type="match status" value="1"/>
</dbReference>
<dbReference type="InterPro" id="IPR015421">
    <property type="entry name" value="PyrdxlP-dep_Trfase_major"/>
</dbReference>
<gene>
    <name evidence="7" type="ORF">BDV38DRAFT_231694</name>
</gene>
<dbReference type="Gene3D" id="3.90.1150.10">
    <property type="entry name" value="Aspartate Aminotransferase, domain 1"/>
    <property type="match status" value="1"/>
</dbReference>
<keyword evidence="3" id="KW-0663">Pyridoxal phosphate</keyword>
<dbReference type="InterPro" id="IPR015424">
    <property type="entry name" value="PyrdxlP-dep_Trfase"/>
</dbReference>
<dbReference type="RefSeq" id="XP_031919653.1">
    <property type="nucleotide sequence ID" value="XM_032052963.1"/>
</dbReference>
<dbReference type="SUPFAM" id="SSF53383">
    <property type="entry name" value="PLP-dependent transferases"/>
    <property type="match status" value="1"/>
</dbReference>
<evidence type="ECO:0000256" key="5">
    <source>
        <dbReference type="PIRSR" id="PIRSR017617-1"/>
    </source>
</evidence>